<dbReference type="SUPFAM" id="SSF56925">
    <property type="entry name" value="OMPA-like"/>
    <property type="match status" value="1"/>
</dbReference>
<sequence>MSSLNHVFKFGATALAALVLSACGSSGGGSGSNNNEATPANNQTQQNQPNPSPANNAAQPNQQVSSGTGAALVASDSNSLSVRRAEINGYNTTSINVDGTNVAIGFPGISAGGWLNAKANGRDLKVCCGMYSDMRFGLTDSLDDNGSAYVFYNGNPTRNMPTSGSASYSGQSIISANVSALEHEGFYTGTSQFNVDFGNKTLNGSLGINNIQPVNINASISGNSFSGSASSSSLPSAARVEGKFYGDQAKQLAGLAQAHDNNWGAAFGAQKQ</sequence>
<evidence type="ECO:0000256" key="2">
    <source>
        <dbReference type="SAM" id="SignalP"/>
    </source>
</evidence>
<evidence type="ECO:0000259" key="3">
    <source>
        <dbReference type="Pfam" id="PF01298"/>
    </source>
</evidence>
<dbReference type="InterPro" id="IPR011250">
    <property type="entry name" value="OMP/PagP_B-barrel"/>
</dbReference>
<feature type="domain" description="Transferrin-binding protein B C-lobe/N-lobe beta-barrel" evidence="3">
    <location>
        <begin position="160"/>
        <end position="271"/>
    </location>
</feature>
<evidence type="ECO:0000256" key="1">
    <source>
        <dbReference type="SAM" id="MobiDB-lite"/>
    </source>
</evidence>
<feature type="signal peptide" evidence="2">
    <location>
        <begin position="1"/>
        <end position="27"/>
    </location>
</feature>
<accession>A0A369YJ55</accession>
<gene>
    <name evidence="4" type="ORF">DPV93_03380</name>
</gene>
<reference evidence="4 5" key="1">
    <citation type="submission" date="2018-05" db="EMBL/GenBank/DDBJ databases">
        <title>Draft Genome Sequences for a Diverse set of 7 Haemophilus Species.</title>
        <authorList>
            <person name="Nichols M."/>
            <person name="Topaz N."/>
            <person name="Wang X."/>
            <person name="Wang X."/>
            <person name="Boxrud D."/>
        </authorList>
    </citation>
    <scope>NUCLEOTIDE SEQUENCE [LARGE SCALE GENOMIC DNA]</scope>
    <source>
        <strain evidence="4 5">C2002001239</strain>
    </source>
</reference>
<proteinExistence type="predicted"/>
<feature type="region of interest" description="Disordered" evidence="1">
    <location>
        <begin position="28"/>
        <end position="70"/>
    </location>
</feature>
<keyword evidence="2" id="KW-0732">Signal</keyword>
<evidence type="ECO:0000313" key="4">
    <source>
        <dbReference type="EMBL" id="RDE73144.1"/>
    </source>
</evidence>
<organism evidence="4 5">
    <name type="scientific">Haemophilus sputorum</name>
    <dbReference type="NCBI Taxonomy" id="1078480"/>
    <lineage>
        <taxon>Bacteria</taxon>
        <taxon>Pseudomonadati</taxon>
        <taxon>Pseudomonadota</taxon>
        <taxon>Gammaproteobacteria</taxon>
        <taxon>Pasteurellales</taxon>
        <taxon>Pasteurellaceae</taxon>
        <taxon>Haemophilus</taxon>
    </lineage>
</organism>
<evidence type="ECO:0000313" key="5">
    <source>
        <dbReference type="Proteomes" id="UP000253872"/>
    </source>
</evidence>
<feature type="compositionally biased region" description="Low complexity" evidence="1">
    <location>
        <begin position="32"/>
        <end position="63"/>
    </location>
</feature>
<dbReference type="NCBIfam" id="NF041636">
    <property type="entry name" value="slam_lipo"/>
    <property type="match status" value="1"/>
</dbReference>
<dbReference type="Gene3D" id="2.40.160.90">
    <property type="match status" value="1"/>
</dbReference>
<feature type="chain" id="PRO_5016892913" evidence="2">
    <location>
        <begin position="28"/>
        <end position="272"/>
    </location>
</feature>
<dbReference type="InterPro" id="IPR001677">
    <property type="entry name" value="TbpB_B_D"/>
</dbReference>
<protein>
    <submittedName>
        <fullName evidence="4">Transferrin-binding protein 2</fullName>
    </submittedName>
</protein>
<dbReference type="RefSeq" id="WP_111402234.1">
    <property type="nucleotide sequence ID" value="NZ_QEPN01000002.1"/>
</dbReference>
<dbReference type="Pfam" id="PF01298">
    <property type="entry name" value="TbpB_B_D"/>
    <property type="match status" value="1"/>
</dbReference>
<dbReference type="STRING" id="1035839.GCA_000238795_00532"/>
<dbReference type="EMBL" id="QEPN01000002">
    <property type="protein sequence ID" value="RDE73144.1"/>
    <property type="molecule type" value="Genomic_DNA"/>
</dbReference>
<name>A0A369YJ55_9PAST</name>
<dbReference type="AlphaFoldDB" id="A0A369YJ55"/>
<comment type="caution">
    <text evidence="4">The sequence shown here is derived from an EMBL/GenBank/DDBJ whole genome shotgun (WGS) entry which is preliminary data.</text>
</comment>
<dbReference type="InterPro" id="IPR054843">
    <property type="entry name" value="Slam_hemophilin_C"/>
</dbReference>
<dbReference type="Proteomes" id="UP000253872">
    <property type="component" value="Unassembled WGS sequence"/>
</dbReference>